<keyword evidence="3" id="KW-1185">Reference proteome</keyword>
<dbReference type="InterPro" id="IPR028979">
    <property type="entry name" value="Ser_kin/Pase_Hpr-like_N_sf"/>
</dbReference>
<organism evidence="2 3">
    <name type="scientific">Acetobacteroides hydrogenigenes</name>
    <dbReference type="NCBI Taxonomy" id="979970"/>
    <lineage>
        <taxon>Bacteria</taxon>
        <taxon>Pseudomonadati</taxon>
        <taxon>Bacteroidota</taxon>
        <taxon>Bacteroidia</taxon>
        <taxon>Bacteroidales</taxon>
        <taxon>Rikenellaceae</taxon>
        <taxon>Acetobacteroides</taxon>
    </lineage>
</organism>
<dbReference type="Gene3D" id="3.40.1390.20">
    <property type="entry name" value="HprK N-terminal domain-like"/>
    <property type="match status" value="1"/>
</dbReference>
<protein>
    <recommendedName>
        <fullName evidence="4">DRTGG domain-containing protein</fullName>
    </recommendedName>
</protein>
<evidence type="ECO:0000313" key="2">
    <source>
        <dbReference type="EMBL" id="TCN67546.1"/>
    </source>
</evidence>
<sequence length="114" mass="12411">MKISEVANLVEAEVLCGEDKLDLAIHQGFASDLMSDVLTLSTNDVMLITGLANLQAVRTAEMSDIPVVLFVRDKQIGEDIVNLGRDLGVILLRTKFSMYKTAGLLFNAGLQPVF</sequence>
<dbReference type="OrthoDB" id="9800390at2"/>
<reference evidence="2 3" key="1">
    <citation type="submission" date="2019-03" db="EMBL/GenBank/DDBJ databases">
        <title>Genomic Encyclopedia of Archaeal and Bacterial Type Strains, Phase II (KMG-II): from individual species to whole genera.</title>
        <authorList>
            <person name="Goeker M."/>
        </authorList>
    </citation>
    <scope>NUCLEOTIDE SEQUENCE [LARGE SCALE GENOMIC DNA]</scope>
    <source>
        <strain evidence="2 3">RL-C</strain>
    </source>
</reference>
<dbReference type="RefSeq" id="WP_131839187.1">
    <property type="nucleotide sequence ID" value="NZ_SLWB01000007.1"/>
</dbReference>
<gene>
    <name evidence="2" type="ORF">CLV25_1075</name>
</gene>
<dbReference type="AlphaFoldDB" id="A0A4R2EJU4"/>
<proteinExistence type="predicted"/>
<comment type="subunit">
    <text evidence="1">Homohexamer.</text>
</comment>
<comment type="caution">
    <text evidence="2">The sequence shown here is derived from an EMBL/GenBank/DDBJ whole genome shotgun (WGS) entry which is preliminary data.</text>
</comment>
<dbReference type="EMBL" id="SLWB01000007">
    <property type="protein sequence ID" value="TCN67546.1"/>
    <property type="molecule type" value="Genomic_DNA"/>
</dbReference>
<accession>A0A4R2EJU4</accession>
<dbReference type="SUPFAM" id="SSF75138">
    <property type="entry name" value="HprK N-terminal domain-like"/>
    <property type="match status" value="1"/>
</dbReference>
<evidence type="ECO:0008006" key="4">
    <source>
        <dbReference type="Google" id="ProtNLM"/>
    </source>
</evidence>
<evidence type="ECO:0000313" key="3">
    <source>
        <dbReference type="Proteomes" id="UP000294830"/>
    </source>
</evidence>
<evidence type="ECO:0000256" key="1">
    <source>
        <dbReference type="ARBA" id="ARBA00011643"/>
    </source>
</evidence>
<name>A0A4R2EJU4_9BACT</name>
<dbReference type="Proteomes" id="UP000294830">
    <property type="component" value="Unassembled WGS sequence"/>
</dbReference>